<feature type="domain" description="Ketopantoate reductase C-terminal" evidence="12">
    <location>
        <begin position="169"/>
        <end position="311"/>
    </location>
</feature>
<dbReference type="SUPFAM" id="SSF51735">
    <property type="entry name" value="NAD(P)-binding Rossmann-fold domains"/>
    <property type="match status" value="1"/>
</dbReference>
<comment type="caution">
    <text evidence="13">The sequence shown here is derived from an EMBL/GenBank/DDBJ whole genome shotgun (WGS) entry which is preliminary data.</text>
</comment>
<dbReference type="InterPro" id="IPR013332">
    <property type="entry name" value="KPR_N"/>
</dbReference>
<evidence type="ECO:0000256" key="3">
    <source>
        <dbReference type="ARBA" id="ARBA00013014"/>
    </source>
</evidence>
<keyword evidence="6 10" id="KW-0521">NADP</keyword>
<evidence type="ECO:0000259" key="12">
    <source>
        <dbReference type="Pfam" id="PF08546"/>
    </source>
</evidence>
<keyword evidence="7 10" id="KW-0560">Oxidoreductase</keyword>
<feature type="domain" description="Ketopantoate reductase N-terminal" evidence="11">
    <location>
        <begin position="3"/>
        <end position="140"/>
    </location>
</feature>
<name>A0ABV6RY44_9GAMM</name>
<evidence type="ECO:0000256" key="2">
    <source>
        <dbReference type="ARBA" id="ARBA00007870"/>
    </source>
</evidence>
<gene>
    <name evidence="13" type="ORF">ACFFGH_29080</name>
</gene>
<dbReference type="EC" id="1.1.1.169" evidence="3 10"/>
<dbReference type="InterPro" id="IPR013752">
    <property type="entry name" value="KPA_reductase"/>
</dbReference>
<evidence type="ECO:0000259" key="11">
    <source>
        <dbReference type="Pfam" id="PF02558"/>
    </source>
</evidence>
<comment type="function">
    <text evidence="10">Catalyzes the NADPH-dependent reduction of ketopantoate into pantoic acid.</text>
</comment>
<comment type="similarity">
    <text evidence="2 10">Belongs to the ketopantoate reductase family.</text>
</comment>
<dbReference type="Proteomes" id="UP001589896">
    <property type="component" value="Unassembled WGS sequence"/>
</dbReference>
<dbReference type="InterPro" id="IPR050838">
    <property type="entry name" value="Ketopantoate_reductase"/>
</dbReference>
<dbReference type="InterPro" id="IPR013328">
    <property type="entry name" value="6PGD_dom2"/>
</dbReference>
<evidence type="ECO:0000256" key="9">
    <source>
        <dbReference type="ARBA" id="ARBA00048793"/>
    </source>
</evidence>
<dbReference type="PANTHER" id="PTHR43765:SF2">
    <property type="entry name" value="2-DEHYDROPANTOATE 2-REDUCTASE"/>
    <property type="match status" value="1"/>
</dbReference>
<evidence type="ECO:0000313" key="13">
    <source>
        <dbReference type="EMBL" id="MFC0681907.1"/>
    </source>
</evidence>
<comment type="catalytic activity">
    <reaction evidence="9 10">
        <text>(R)-pantoate + NADP(+) = 2-dehydropantoate + NADPH + H(+)</text>
        <dbReference type="Rhea" id="RHEA:16233"/>
        <dbReference type="ChEBI" id="CHEBI:11561"/>
        <dbReference type="ChEBI" id="CHEBI:15378"/>
        <dbReference type="ChEBI" id="CHEBI:15980"/>
        <dbReference type="ChEBI" id="CHEBI:57783"/>
        <dbReference type="ChEBI" id="CHEBI:58349"/>
        <dbReference type="EC" id="1.1.1.169"/>
    </reaction>
</comment>
<dbReference type="Pfam" id="PF08546">
    <property type="entry name" value="ApbA_C"/>
    <property type="match status" value="1"/>
</dbReference>
<keyword evidence="14" id="KW-1185">Reference proteome</keyword>
<dbReference type="InterPro" id="IPR036291">
    <property type="entry name" value="NAD(P)-bd_dom_sf"/>
</dbReference>
<dbReference type="SUPFAM" id="SSF48179">
    <property type="entry name" value="6-phosphogluconate dehydrogenase C-terminal domain-like"/>
    <property type="match status" value="1"/>
</dbReference>
<keyword evidence="5 10" id="KW-0566">Pantothenate biosynthesis</keyword>
<dbReference type="Gene3D" id="3.40.50.720">
    <property type="entry name" value="NAD(P)-binding Rossmann-like Domain"/>
    <property type="match status" value="1"/>
</dbReference>
<reference evidence="13 14" key="1">
    <citation type="submission" date="2024-09" db="EMBL/GenBank/DDBJ databases">
        <authorList>
            <person name="Sun Q."/>
            <person name="Mori K."/>
        </authorList>
    </citation>
    <scope>NUCLEOTIDE SEQUENCE [LARGE SCALE GENOMIC DNA]</scope>
    <source>
        <strain evidence="13 14">KCTC 23076</strain>
    </source>
</reference>
<evidence type="ECO:0000256" key="1">
    <source>
        <dbReference type="ARBA" id="ARBA00004994"/>
    </source>
</evidence>
<dbReference type="NCBIfam" id="TIGR00745">
    <property type="entry name" value="apbA_panE"/>
    <property type="match status" value="1"/>
</dbReference>
<organism evidence="13 14">
    <name type="scientific">Lysobacter korlensis</name>
    <dbReference type="NCBI Taxonomy" id="553636"/>
    <lineage>
        <taxon>Bacteria</taxon>
        <taxon>Pseudomonadati</taxon>
        <taxon>Pseudomonadota</taxon>
        <taxon>Gammaproteobacteria</taxon>
        <taxon>Lysobacterales</taxon>
        <taxon>Lysobacteraceae</taxon>
        <taxon>Lysobacter</taxon>
    </lineage>
</organism>
<dbReference type="InterPro" id="IPR008927">
    <property type="entry name" value="6-PGluconate_DH-like_C_sf"/>
</dbReference>
<protein>
    <recommendedName>
        <fullName evidence="4 10">2-dehydropantoate 2-reductase</fullName>
        <ecNumber evidence="3 10">1.1.1.169</ecNumber>
    </recommendedName>
    <alternativeName>
        <fullName evidence="8 10">Ketopantoate reductase</fullName>
    </alternativeName>
</protein>
<evidence type="ECO:0000256" key="5">
    <source>
        <dbReference type="ARBA" id="ARBA00022655"/>
    </source>
</evidence>
<evidence type="ECO:0000313" key="14">
    <source>
        <dbReference type="Proteomes" id="UP001589896"/>
    </source>
</evidence>
<accession>A0ABV6RY44</accession>
<dbReference type="Gene3D" id="1.10.1040.10">
    <property type="entry name" value="N-(1-d-carboxylethyl)-l-norvaline Dehydrogenase, domain 2"/>
    <property type="match status" value="1"/>
</dbReference>
<sequence length="331" mass="33971">MRVAVLGAGAVGGTLAALLDRAGHSLEVTARGAHLAAIQASGLRLTGAWGDHVAAVWAGDALAAVPDLAILATKAHDAEAALRPNAALLDGVPLVVVQNGLAGLERAAEAAPGSPLVGGLALFAASLSSPGEITVTAAAGLCLGGDDDAALELAARAFDDVLSVTRTDDFAGAQWTKLVINQVNALPAITGLSVQQVVADRALRRILTLGMLETVRVGRAKDVTFAPLQHLDDRVLRRMIRLPVPFAELVPRKMAARMGDVPNPASTLQSIRRGAATEIDHLAGAVVDAAHGTGVPVPVNAAMVELVHEVERTGRFLTPEEVVVRLDSIGG</sequence>
<evidence type="ECO:0000256" key="7">
    <source>
        <dbReference type="ARBA" id="ARBA00023002"/>
    </source>
</evidence>
<evidence type="ECO:0000256" key="8">
    <source>
        <dbReference type="ARBA" id="ARBA00032024"/>
    </source>
</evidence>
<dbReference type="RefSeq" id="WP_386675412.1">
    <property type="nucleotide sequence ID" value="NZ_JBHLTG010000009.1"/>
</dbReference>
<dbReference type="PANTHER" id="PTHR43765">
    <property type="entry name" value="2-DEHYDROPANTOATE 2-REDUCTASE-RELATED"/>
    <property type="match status" value="1"/>
</dbReference>
<dbReference type="InterPro" id="IPR003710">
    <property type="entry name" value="ApbA"/>
</dbReference>
<evidence type="ECO:0000256" key="6">
    <source>
        <dbReference type="ARBA" id="ARBA00022857"/>
    </source>
</evidence>
<evidence type="ECO:0000256" key="4">
    <source>
        <dbReference type="ARBA" id="ARBA00019465"/>
    </source>
</evidence>
<dbReference type="Pfam" id="PF02558">
    <property type="entry name" value="ApbA"/>
    <property type="match status" value="1"/>
</dbReference>
<comment type="pathway">
    <text evidence="1 10">Cofactor biosynthesis; (R)-pantothenate biosynthesis; (R)-pantoate from 3-methyl-2-oxobutanoate: step 2/2.</text>
</comment>
<proteinExistence type="inferred from homology"/>
<dbReference type="EMBL" id="JBHLTG010000009">
    <property type="protein sequence ID" value="MFC0681907.1"/>
    <property type="molecule type" value="Genomic_DNA"/>
</dbReference>
<evidence type="ECO:0000256" key="10">
    <source>
        <dbReference type="RuleBase" id="RU362068"/>
    </source>
</evidence>